<reference evidence="1 2" key="1">
    <citation type="journal article" date="2014" name="PLoS ONE">
        <title>Global Analysis of Gene Expression Profiles in Physic Nut (Jatropha curcas L.) Seedlings Exposed to Salt Stress.</title>
        <authorList>
            <person name="Zhang L."/>
            <person name="Zhang C."/>
            <person name="Wu P."/>
            <person name="Chen Y."/>
            <person name="Li M."/>
            <person name="Jiang H."/>
            <person name="Wu G."/>
        </authorList>
    </citation>
    <scope>NUCLEOTIDE SEQUENCE [LARGE SCALE GENOMIC DNA]</scope>
    <source>
        <strain evidence="2">cv. GZQX0401</strain>
        <tissue evidence="1">Young leaves</tissue>
    </source>
</reference>
<dbReference type="Proteomes" id="UP000027138">
    <property type="component" value="Unassembled WGS sequence"/>
</dbReference>
<evidence type="ECO:0000313" key="2">
    <source>
        <dbReference type="Proteomes" id="UP000027138"/>
    </source>
</evidence>
<dbReference type="PANTHER" id="PTHR47871:SF2">
    <property type="entry name" value="OS03G0221300 PROTEIN"/>
    <property type="match status" value="1"/>
</dbReference>
<dbReference type="OrthoDB" id="2021147at2759"/>
<organism evidence="1 2">
    <name type="scientific">Jatropha curcas</name>
    <name type="common">Barbados nut</name>
    <dbReference type="NCBI Taxonomy" id="180498"/>
    <lineage>
        <taxon>Eukaryota</taxon>
        <taxon>Viridiplantae</taxon>
        <taxon>Streptophyta</taxon>
        <taxon>Embryophyta</taxon>
        <taxon>Tracheophyta</taxon>
        <taxon>Spermatophyta</taxon>
        <taxon>Magnoliopsida</taxon>
        <taxon>eudicotyledons</taxon>
        <taxon>Gunneridae</taxon>
        <taxon>Pentapetalae</taxon>
        <taxon>rosids</taxon>
        <taxon>fabids</taxon>
        <taxon>Malpighiales</taxon>
        <taxon>Euphorbiaceae</taxon>
        <taxon>Crotonoideae</taxon>
        <taxon>Jatropheae</taxon>
        <taxon>Jatropha</taxon>
    </lineage>
</organism>
<dbReference type="EMBL" id="KK914972">
    <property type="protein sequence ID" value="KDP25784.1"/>
    <property type="molecule type" value="Genomic_DNA"/>
</dbReference>
<protein>
    <recommendedName>
        <fullName evidence="3">NAC domain-containing protein</fullName>
    </recommendedName>
</protein>
<dbReference type="PANTHER" id="PTHR47871">
    <property type="entry name" value="NAC DOMAIN-CONTAINING PROTEIN 8"/>
    <property type="match status" value="1"/>
</dbReference>
<keyword evidence="2" id="KW-1185">Reference proteome</keyword>
<dbReference type="KEGG" id="jcu:105645422"/>
<name>A0A067K1W8_JATCU</name>
<evidence type="ECO:0000313" key="1">
    <source>
        <dbReference type="EMBL" id="KDP25784.1"/>
    </source>
</evidence>
<gene>
    <name evidence="1" type="ORF">JCGZ_22506</name>
</gene>
<dbReference type="AlphaFoldDB" id="A0A067K1W8"/>
<accession>A0A067K1W8</accession>
<sequence length="610" mass="68813">MAQLCGSNGISIKLEGETNDSCSSNELDHVPLMSRRKLLMKKKMNSCCANNNSIPHMNVAVIKKEDEHCDPQGLFAHAPASPVSKETDLQSVQEQLHGTNAPLEVDFVVAWDKIQVDYDASDKCSQNSGACQELSVQGGCDSHGTNVDGNVSSDKSLLGGSMNGSIGADFQGLKPKSNISNDFTDDLDHIVLKERRKMLQSRKMEMEKPILKEMPIEINSRDRLDNFHVSANNMSSSTLLNLVKVKGEPVDNDEFHNQDINSCQERISVKSGMIFFYESNRDKVDHMQLRDRMKLQIPREDFNLNASENFECLRKDFPSSVENGAAVKEASNCVRINRPRKRKKTATDSIETAMEEDAPGLLQVLIEQGVSVDEIKLYGERDNDEPIGESFIEDGFAELEAVISKIFFQRNSLLKFAPLHCTKGSKPTYCLACLFSLVEQTRYLRFRNWPAEWGWSRDLQSFVFVFERHKRIVLERPEYGYATYFFELVDSLPIDWQVKRLVTAMKLTNCGRISLIENKTLVVGEDLTEGEAQVLTQYGWTPNSGIGTMLNYRDRVVHDRKNEKDNSEWRSKIGKLLMDGYNGGSIISSNVETRIVQCGAAESPEIKMEL</sequence>
<dbReference type="STRING" id="180498.A0A067K1W8"/>
<proteinExistence type="predicted"/>
<evidence type="ECO:0008006" key="3">
    <source>
        <dbReference type="Google" id="ProtNLM"/>
    </source>
</evidence>